<comment type="caution">
    <text evidence="2">The sequence shown here is derived from an EMBL/GenBank/DDBJ whole genome shotgun (WGS) entry which is preliminary data.</text>
</comment>
<feature type="signal peptide" evidence="1">
    <location>
        <begin position="1"/>
        <end position="16"/>
    </location>
</feature>
<dbReference type="AlphaFoldDB" id="A0A822YW83"/>
<sequence length="131" mass="14751">MEIWFIILASLCISAALKSLLDLLSLNHNKLPPGPFTVPIIGGFLWIRKSLYDIEISLRNLRTKYGPIIKLQIGFRPVIFIANHDLAHKALIQHGATFADRPPALATSRVFSSNQQHHCRRLWPPLAPLPT</sequence>
<dbReference type="InterPro" id="IPR002401">
    <property type="entry name" value="Cyt_P450_E_grp-I"/>
</dbReference>
<dbReference type="Proteomes" id="UP000607653">
    <property type="component" value="Unassembled WGS sequence"/>
</dbReference>
<dbReference type="SUPFAM" id="SSF48264">
    <property type="entry name" value="Cytochrome P450"/>
    <property type="match status" value="1"/>
</dbReference>
<keyword evidence="1" id="KW-0732">Signal</keyword>
<dbReference type="InterPro" id="IPR001128">
    <property type="entry name" value="Cyt_P450"/>
</dbReference>
<dbReference type="GO" id="GO:0016705">
    <property type="term" value="F:oxidoreductase activity, acting on paired donors, with incorporation or reduction of molecular oxygen"/>
    <property type="evidence" value="ECO:0007669"/>
    <property type="project" value="InterPro"/>
</dbReference>
<evidence type="ECO:0000256" key="1">
    <source>
        <dbReference type="SAM" id="SignalP"/>
    </source>
</evidence>
<dbReference type="PANTHER" id="PTHR24299:SF14">
    <property type="entry name" value="OS10G0514300 PROTEIN"/>
    <property type="match status" value="1"/>
</dbReference>
<evidence type="ECO:0000313" key="2">
    <source>
        <dbReference type="EMBL" id="DAD36423.1"/>
    </source>
</evidence>
<dbReference type="PANTHER" id="PTHR24299">
    <property type="entry name" value="CYTOCHROME P450 FAMILY 1"/>
    <property type="match status" value="1"/>
</dbReference>
<dbReference type="InterPro" id="IPR036396">
    <property type="entry name" value="Cyt_P450_sf"/>
</dbReference>
<name>A0A822YW83_NELNU</name>
<dbReference type="EMBL" id="DUZY01000004">
    <property type="protein sequence ID" value="DAD36423.1"/>
    <property type="molecule type" value="Genomic_DNA"/>
</dbReference>
<dbReference type="GO" id="GO:0020037">
    <property type="term" value="F:heme binding"/>
    <property type="evidence" value="ECO:0007669"/>
    <property type="project" value="InterPro"/>
</dbReference>
<proteinExistence type="predicted"/>
<gene>
    <name evidence="2" type="ORF">HUJ06_007064</name>
</gene>
<feature type="chain" id="PRO_5032556509" evidence="1">
    <location>
        <begin position="17"/>
        <end position="131"/>
    </location>
</feature>
<dbReference type="GO" id="GO:0005506">
    <property type="term" value="F:iron ion binding"/>
    <property type="evidence" value="ECO:0007669"/>
    <property type="project" value="InterPro"/>
</dbReference>
<organism evidence="2 3">
    <name type="scientific">Nelumbo nucifera</name>
    <name type="common">Sacred lotus</name>
    <dbReference type="NCBI Taxonomy" id="4432"/>
    <lineage>
        <taxon>Eukaryota</taxon>
        <taxon>Viridiplantae</taxon>
        <taxon>Streptophyta</taxon>
        <taxon>Embryophyta</taxon>
        <taxon>Tracheophyta</taxon>
        <taxon>Spermatophyta</taxon>
        <taxon>Magnoliopsida</taxon>
        <taxon>Proteales</taxon>
        <taxon>Nelumbonaceae</taxon>
        <taxon>Nelumbo</taxon>
    </lineage>
</organism>
<keyword evidence="3" id="KW-1185">Reference proteome</keyword>
<evidence type="ECO:0000313" key="3">
    <source>
        <dbReference type="Proteomes" id="UP000607653"/>
    </source>
</evidence>
<dbReference type="Pfam" id="PF00067">
    <property type="entry name" value="p450"/>
    <property type="match status" value="1"/>
</dbReference>
<accession>A0A822YW83</accession>
<dbReference type="PRINTS" id="PR00463">
    <property type="entry name" value="EP450I"/>
</dbReference>
<dbReference type="GO" id="GO:0004497">
    <property type="term" value="F:monooxygenase activity"/>
    <property type="evidence" value="ECO:0007669"/>
    <property type="project" value="InterPro"/>
</dbReference>
<protein>
    <submittedName>
        <fullName evidence="2">Uncharacterized protein</fullName>
    </submittedName>
</protein>
<dbReference type="Gene3D" id="1.10.630.10">
    <property type="entry name" value="Cytochrome P450"/>
    <property type="match status" value="1"/>
</dbReference>
<reference evidence="2 3" key="1">
    <citation type="journal article" date="2020" name="Mol. Biol. Evol.">
        <title>Distinct Expression and Methylation Patterns for Genes with Different Fates following a Single Whole-Genome Duplication in Flowering Plants.</title>
        <authorList>
            <person name="Shi T."/>
            <person name="Rahmani R.S."/>
            <person name="Gugger P.F."/>
            <person name="Wang M."/>
            <person name="Li H."/>
            <person name="Zhang Y."/>
            <person name="Li Z."/>
            <person name="Wang Q."/>
            <person name="Van de Peer Y."/>
            <person name="Marchal K."/>
            <person name="Chen J."/>
        </authorList>
    </citation>
    <scope>NUCLEOTIDE SEQUENCE [LARGE SCALE GENOMIC DNA]</scope>
    <source>
        <tissue evidence="2">Leaf</tissue>
    </source>
</reference>